<evidence type="ECO:0000313" key="2">
    <source>
        <dbReference type="EMBL" id="CAD8479443.1"/>
    </source>
</evidence>
<feature type="compositionally biased region" description="Gly residues" evidence="1">
    <location>
        <begin position="437"/>
        <end position="450"/>
    </location>
</feature>
<sequence>MERAQHRLYANDENCFQPPLSIWDQIKEMLHPSEIQEVSSILGQSLIDKNKELHDEIKSLLMILEEYVQEVDQREKQRNWNVQLGRDSNKDFLASEIRDFISALRSQTSTPISLRPKSARDRSVLSFVMPEFDDEDLPSARKLISSRGQSRGGRDEERSRPVTADLLGSLTRQAAAGHERFSIETVENLSERFREILNLEERDLLDQIDFLHSCIEAERERDHKNMCADVLPTERDLKDLRDRLQVELSITAAESRKQMRSKPLVPLARSLKAPKDLPAPPAPPFSHDGLTPPCLPPVGRGQDISVAAVPGIPRAELGIDSDEERFLFGDESEEEEEAKPAGRAGEEEGRRNVDILVLDHDEEQAAEATGNSSAQEQQHPYQSRFKGNVVAGEGAVFGGTSWREEEDVSRRGSVRSRHRRLIEDARANAALVSSMSSGGGDDGGGEGHWGAGERGRGRRGSDAGGGGGGNAPTPPKVARPSERMRPAYARPSTMTKKETRLSEATSGRERGREEVDTVTRFG</sequence>
<feature type="compositionally biased region" description="Basic and acidic residues" evidence="1">
    <location>
        <begin position="451"/>
        <end position="461"/>
    </location>
</feature>
<accession>A0A7S0EAG6</accession>
<protein>
    <submittedName>
        <fullName evidence="2">Uncharacterized protein</fullName>
    </submittedName>
</protein>
<dbReference type="InterPro" id="IPR031367">
    <property type="entry name" value="CCDC24"/>
</dbReference>
<feature type="compositionally biased region" description="Basic and acidic residues" evidence="1">
    <location>
        <begin position="338"/>
        <end position="359"/>
    </location>
</feature>
<gene>
    <name evidence="2" type="ORF">HPHI1048_LOCUS7949</name>
</gene>
<dbReference type="PANTHER" id="PTHR28601">
    <property type="entry name" value="COILED-COIL DOMAIN-CONTAINING PROTEIN 24"/>
    <property type="match status" value="1"/>
</dbReference>
<dbReference type="PANTHER" id="PTHR28601:SF1">
    <property type="entry name" value="COILED-COIL DOMAIN-CONTAINING PROTEIN 24"/>
    <property type="match status" value="1"/>
</dbReference>
<feature type="region of interest" description="Disordered" evidence="1">
    <location>
        <begin position="139"/>
        <end position="165"/>
    </location>
</feature>
<organism evidence="2">
    <name type="scientific">Hanusia phi</name>
    <dbReference type="NCBI Taxonomy" id="3032"/>
    <lineage>
        <taxon>Eukaryota</taxon>
        <taxon>Cryptophyceae</taxon>
        <taxon>Pyrenomonadales</taxon>
        <taxon>Geminigeraceae</taxon>
        <taxon>Hanusia</taxon>
    </lineage>
</organism>
<dbReference type="EMBL" id="HBEO01011557">
    <property type="protein sequence ID" value="CAD8479443.1"/>
    <property type="molecule type" value="Transcribed_RNA"/>
</dbReference>
<proteinExistence type="predicted"/>
<feature type="region of interest" description="Disordered" evidence="1">
    <location>
        <begin position="329"/>
        <end position="522"/>
    </location>
</feature>
<name>A0A7S0EAG6_9CRYP</name>
<feature type="compositionally biased region" description="Basic and acidic residues" evidence="1">
    <location>
        <begin position="495"/>
        <end position="522"/>
    </location>
</feature>
<dbReference type="Pfam" id="PF15669">
    <property type="entry name" value="CCDC24"/>
    <property type="match status" value="1"/>
</dbReference>
<dbReference type="AlphaFoldDB" id="A0A7S0EAG6"/>
<feature type="compositionally biased region" description="Polar residues" evidence="1">
    <location>
        <begin position="369"/>
        <end position="381"/>
    </location>
</feature>
<evidence type="ECO:0000256" key="1">
    <source>
        <dbReference type="SAM" id="MobiDB-lite"/>
    </source>
</evidence>
<feature type="region of interest" description="Disordered" evidence="1">
    <location>
        <begin position="273"/>
        <end position="302"/>
    </location>
</feature>
<reference evidence="2" key="1">
    <citation type="submission" date="2021-01" db="EMBL/GenBank/DDBJ databases">
        <authorList>
            <person name="Corre E."/>
            <person name="Pelletier E."/>
            <person name="Niang G."/>
            <person name="Scheremetjew M."/>
            <person name="Finn R."/>
            <person name="Kale V."/>
            <person name="Holt S."/>
            <person name="Cochrane G."/>
            <person name="Meng A."/>
            <person name="Brown T."/>
            <person name="Cohen L."/>
        </authorList>
    </citation>
    <scope>NUCLEOTIDE SEQUENCE</scope>
    <source>
        <strain evidence="2">CCMP325</strain>
    </source>
</reference>